<dbReference type="Proteomes" id="UP001527882">
    <property type="component" value="Unassembled WGS sequence"/>
</dbReference>
<comment type="caution">
    <text evidence="2">The sequence shown here is derived from an EMBL/GenBank/DDBJ whole genome shotgun (WGS) entry which is preliminary data.</text>
</comment>
<sequence>MKMIPIGSKQITFVAYDDQAAQMHIQYHTGQTYTCCGVNEDQVQLLLQSPNPYDLIVRMTGKNALPTKV</sequence>
<dbReference type="EMBL" id="JAQAGZ010000005">
    <property type="protein sequence ID" value="MCZ8512639.1"/>
    <property type="molecule type" value="Genomic_DNA"/>
</dbReference>
<name>A0ABT4Q729_9BACL</name>
<accession>A0ABT4Q729</accession>
<dbReference type="RefSeq" id="WP_269881086.1">
    <property type="nucleotide sequence ID" value="NZ_JAQAGZ010000005.1"/>
</dbReference>
<gene>
    <name evidence="2" type="ORF">O9H85_09475</name>
</gene>
<dbReference type="Pfam" id="PF13619">
    <property type="entry name" value="KTSC"/>
    <property type="match status" value="1"/>
</dbReference>
<evidence type="ECO:0000259" key="1">
    <source>
        <dbReference type="Pfam" id="PF13619"/>
    </source>
</evidence>
<proteinExistence type="predicted"/>
<protein>
    <submittedName>
        <fullName evidence="2">KTSC domain-containing protein</fullName>
    </submittedName>
</protein>
<dbReference type="InterPro" id="IPR025309">
    <property type="entry name" value="KTSC_dom"/>
</dbReference>
<evidence type="ECO:0000313" key="2">
    <source>
        <dbReference type="EMBL" id="MCZ8512639.1"/>
    </source>
</evidence>
<organism evidence="2 3">
    <name type="scientific">Paenibacillus gyeongsangnamensis</name>
    <dbReference type="NCBI Taxonomy" id="3388067"/>
    <lineage>
        <taxon>Bacteria</taxon>
        <taxon>Bacillati</taxon>
        <taxon>Bacillota</taxon>
        <taxon>Bacilli</taxon>
        <taxon>Bacillales</taxon>
        <taxon>Paenibacillaceae</taxon>
        <taxon>Paenibacillus</taxon>
    </lineage>
</organism>
<feature type="domain" description="KTSC" evidence="1">
    <location>
        <begin position="8"/>
        <end position="52"/>
    </location>
</feature>
<evidence type="ECO:0000313" key="3">
    <source>
        <dbReference type="Proteomes" id="UP001527882"/>
    </source>
</evidence>
<reference evidence="2 3" key="1">
    <citation type="submission" date="2022-12" db="EMBL/GenBank/DDBJ databases">
        <title>Draft genome sequence of Paenibacillus sp. dW9.</title>
        <authorList>
            <person name="Choi E.-W."/>
            <person name="Kim D.-U."/>
        </authorList>
    </citation>
    <scope>NUCLEOTIDE SEQUENCE [LARGE SCALE GENOMIC DNA]</scope>
    <source>
        <strain evidence="3">dW9</strain>
    </source>
</reference>
<keyword evidence="3" id="KW-1185">Reference proteome</keyword>